<reference evidence="1" key="2">
    <citation type="submission" date="2023-05" db="EMBL/GenBank/DDBJ databases">
        <authorList>
            <person name="Schelkunov M.I."/>
        </authorList>
    </citation>
    <scope>NUCLEOTIDE SEQUENCE</scope>
    <source>
        <strain evidence="1">Hsosn_3</strain>
        <tissue evidence="1">Leaf</tissue>
    </source>
</reference>
<accession>A0AAD8IMB9</accession>
<protein>
    <submittedName>
        <fullName evidence="1">Wound-induced protein 1</fullName>
    </submittedName>
</protein>
<sequence>MEETQNQRAVTILYEALRNRDANTVHGLLASDLDWWFHGPPSHQFMMSLLTGTTLHNFFEFIPQTVVVLGSTVLVEGSNQERSISWVHAWTFNATGVITHVREYINTSVTVTQLGDRTNTLSSEITTFHCAPIWKSSHTENSVPGIVLVL</sequence>
<dbReference type="Proteomes" id="UP001237642">
    <property type="component" value="Unassembled WGS sequence"/>
</dbReference>
<keyword evidence="2" id="KW-1185">Reference proteome</keyword>
<evidence type="ECO:0000313" key="2">
    <source>
        <dbReference type="Proteomes" id="UP001237642"/>
    </source>
</evidence>
<comment type="caution">
    <text evidence="1">The sequence shown here is derived from an EMBL/GenBank/DDBJ whole genome shotgun (WGS) entry which is preliminary data.</text>
</comment>
<organism evidence="1 2">
    <name type="scientific">Heracleum sosnowskyi</name>
    <dbReference type="NCBI Taxonomy" id="360622"/>
    <lineage>
        <taxon>Eukaryota</taxon>
        <taxon>Viridiplantae</taxon>
        <taxon>Streptophyta</taxon>
        <taxon>Embryophyta</taxon>
        <taxon>Tracheophyta</taxon>
        <taxon>Spermatophyta</taxon>
        <taxon>Magnoliopsida</taxon>
        <taxon>eudicotyledons</taxon>
        <taxon>Gunneridae</taxon>
        <taxon>Pentapetalae</taxon>
        <taxon>asterids</taxon>
        <taxon>campanulids</taxon>
        <taxon>Apiales</taxon>
        <taxon>Apiaceae</taxon>
        <taxon>Apioideae</taxon>
        <taxon>apioid superclade</taxon>
        <taxon>Tordylieae</taxon>
        <taxon>Tordyliinae</taxon>
        <taxon>Heracleum</taxon>
    </lineage>
</organism>
<dbReference type="EMBL" id="JAUIZM010000004">
    <property type="protein sequence ID" value="KAK1387461.1"/>
    <property type="molecule type" value="Genomic_DNA"/>
</dbReference>
<gene>
    <name evidence="1" type="ORF">POM88_015639</name>
</gene>
<reference evidence="1" key="1">
    <citation type="submission" date="2023-02" db="EMBL/GenBank/DDBJ databases">
        <title>Genome of toxic invasive species Heracleum sosnowskyi carries increased number of genes despite the absence of recent whole-genome duplications.</title>
        <authorList>
            <person name="Schelkunov M."/>
            <person name="Shtratnikova V."/>
            <person name="Makarenko M."/>
            <person name="Klepikova A."/>
            <person name="Omelchenko D."/>
            <person name="Novikova G."/>
            <person name="Obukhova E."/>
            <person name="Bogdanov V."/>
            <person name="Penin A."/>
            <person name="Logacheva M."/>
        </authorList>
    </citation>
    <scope>NUCLEOTIDE SEQUENCE</scope>
    <source>
        <strain evidence="1">Hsosn_3</strain>
        <tissue evidence="1">Leaf</tissue>
    </source>
</reference>
<dbReference type="AlphaFoldDB" id="A0AAD8IMB9"/>
<dbReference type="PANTHER" id="PTHR33703">
    <property type="entry name" value="OS07G0691300 PROTEIN"/>
    <property type="match status" value="1"/>
</dbReference>
<dbReference type="SUPFAM" id="SSF54427">
    <property type="entry name" value="NTF2-like"/>
    <property type="match status" value="1"/>
</dbReference>
<dbReference type="PANTHER" id="PTHR33703:SF1">
    <property type="entry name" value="WOUND-INDUCED PROTEIN 1"/>
    <property type="match status" value="1"/>
</dbReference>
<dbReference type="Gene3D" id="3.10.450.50">
    <property type="match status" value="1"/>
</dbReference>
<evidence type="ECO:0000313" key="1">
    <source>
        <dbReference type="EMBL" id="KAK1387461.1"/>
    </source>
</evidence>
<dbReference type="Pfam" id="PF07107">
    <property type="entry name" value="WI12"/>
    <property type="match status" value="1"/>
</dbReference>
<name>A0AAD8IMB9_9APIA</name>
<dbReference type="InterPro" id="IPR032710">
    <property type="entry name" value="NTF2-like_dom_sf"/>
</dbReference>
<proteinExistence type="predicted"/>
<dbReference type="InterPro" id="IPR009798">
    <property type="entry name" value="Wun1-like"/>
</dbReference>